<keyword evidence="14" id="KW-1185">Reference proteome</keyword>
<evidence type="ECO:0000256" key="4">
    <source>
        <dbReference type="ARBA" id="ARBA00022771"/>
    </source>
</evidence>
<feature type="domain" description="C2H2-type" evidence="12">
    <location>
        <begin position="157"/>
        <end position="184"/>
    </location>
</feature>
<evidence type="ECO:0000256" key="5">
    <source>
        <dbReference type="ARBA" id="ARBA00022833"/>
    </source>
</evidence>
<dbReference type="InterPro" id="IPR051565">
    <property type="entry name" value="Sal_C2H2-zinc-finger"/>
</dbReference>
<dbReference type="InterPro" id="IPR013087">
    <property type="entry name" value="Znf_C2H2_type"/>
</dbReference>
<feature type="compositionally biased region" description="Low complexity" evidence="11">
    <location>
        <begin position="45"/>
        <end position="56"/>
    </location>
</feature>
<comment type="caution">
    <text evidence="13">The sequence shown here is derived from an EMBL/GenBank/DDBJ whole genome shotgun (WGS) entry which is preliminary data.</text>
</comment>
<dbReference type="EMBL" id="JAUZQC010000011">
    <property type="protein sequence ID" value="KAK5864039.1"/>
    <property type="molecule type" value="Genomic_DNA"/>
</dbReference>
<proteinExistence type="inferred from homology"/>
<evidence type="ECO:0000256" key="6">
    <source>
        <dbReference type="ARBA" id="ARBA00023015"/>
    </source>
</evidence>
<keyword evidence="2" id="KW-0479">Metal-binding</keyword>
<reference evidence="13 14" key="1">
    <citation type="journal article" date="2023" name="Genes (Basel)">
        <title>Chromosome-Level Genome Assembly and Circadian Gene Repertoire of the Patagonia Blennie Eleginops maclovinus-The Closest Ancestral Proxy of Antarctic Cryonotothenioids.</title>
        <authorList>
            <person name="Cheng C.C."/>
            <person name="Rivera-Colon A.G."/>
            <person name="Minhas B.F."/>
            <person name="Wilson L."/>
            <person name="Rayamajhi N."/>
            <person name="Vargas-Chacoff L."/>
            <person name="Catchen J.M."/>
        </authorList>
    </citation>
    <scope>NUCLEOTIDE SEQUENCE [LARGE SCALE GENOMIC DNA]</scope>
    <source>
        <strain evidence="13">JMC-PN-2008</strain>
    </source>
</reference>
<dbReference type="Gene3D" id="3.30.160.60">
    <property type="entry name" value="Classic Zinc Finger"/>
    <property type="match status" value="2"/>
</dbReference>
<feature type="region of interest" description="Disordered" evidence="11">
    <location>
        <begin position="1"/>
        <end position="69"/>
    </location>
</feature>
<dbReference type="GO" id="GO:0008270">
    <property type="term" value="F:zinc ion binding"/>
    <property type="evidence" value="ECO:0007669"/>
    <property type="project" value="UniProtKB-KW"/>
</dbReference>
<evidence type="ECO:0000256" key="9">
    <source>
        <dbReference type="ARBA" id="ARBA00038474"/>
    </source>
</evidence>
<keyword evidence="3" id="KW-0677">Repeat</keyword>
<accession>A0AAN7XNM4</accession>
<name>A0AAN7XNM4_ELEMC</name>
<dbReference type="PROSITE" id="PS50157">
    <property type="entry name" value="ZINC_FINGER_C2H2_2"/>
    <property type="match status" value="2"/>
</dbReference>
<dbReference type="InterPro" id="IPR036236">
    <property type="entry name" value="Znf_C2H2_sf"/>
</dbReference>
<keyword evidence="5" id="KW-0862">Zinc</keyword>
<dbReference type="SMART" id="SM00355">
    <property type="entry name" value="ZnF_C2H2"/>
    <property type="match status" value="2"/>
</dbReference>
<evidence type="ECO:0000256" key="3">
    <source>
        <dbReference type="ARBA" id="ARBA00022737"/>
    </source>
</evidence>
<keyword evidence="4 10" id="KW-0863">Zinc-finger</keyword>
<keyword evidence="6" id="KW-0805">Transcription regulation</keyword>
<dbReference type="GO" id="GO:0000978">
    <property type="term" value="F:RNA polymerase II cis-regulatory region sequence-specific DNA binding"/>
    <property type="evidence" value="ECO:0007669"/>
    <property type="project" value="TreeGrafter"/>
</dbReference>
<comment type="subcellular location">
    <subcellularLocation>
        <location evidence="1">Nucleus</location>
    </subcellularLocation>
</comment>
<dbReference type="PANTHER" id="PTHR23233">
    <property type="entry name" value="SAL-LIKE PROTEIN"/>
    <property type="match status" value="1"/>
</dbReference>
<evidence type="ECO:0000256" key="2">
    <source>
        <dbReference type="ARBA" id="ARBA00022723"/>
    </source>
</evidence>
<dbReference type="Pfam" id="PF00096">
    <property type="entry name" value="zf-C2H2"/>
    <property type="match status" value="1"/>
</dbReference>
<evidence type="ECO:0000313" key="13">
    <source>
        <dbReference type="EMBL" id="KAK5864039.1"/>
    </source>
</evidence>
<comment type="similarity">
    <text evidence="9">Belongs to the sal C2H2-type zinc-finger protein family.</text>
</comment>
<evidence type="ECO:0000256" key="10">
    <source>
        <dbReference type="PROSITE-ProRule" id="PRU00042"/>
    </source>
</evidence>
<feature type="compositionally biased region" description="Polar residues" evidence="11">
    <location>
        <begin position="1"/>
        <end position="17"/>
    </location>
</feature>
<dbReference type="GO" id="GO:0005634">
    <property type="term" value="C:nucleus"/>
    <property type="evidence" value="ECO:0007669"/>
    <property type="project" value="UniProtKB-SubCell"/>
</dbReference>
<evidence type="ECO:0000259" key="12">
    <source>
        <dbReference type="PROSITE" id="PS50157"/>
    </source>
</evidence>
<sequence>MSYHSSSPLNNNTNGSKSPEAPSNEFARSFSRPDCDGGAQGGTESSGALDLTSSSSFTPKAIKEEPGIPYTNGEYVSGNMFMKMPSSLEMKIPSENPLGPHGLFSSHMPQGTTMPSSMSSAPRRSSKQHVCHVCCKNFSSASALQIHERTHTGEKPFACNICGRAFTTKGNLKVHIGTHMWNNTSRRGQRLSLDNPMALMAMSSEAKMMPEMMQSPKDLGAPAMNFEQSLWNQYAAAFSGGLTMKTNEISVIQGGGIPLPGSPAGGPLIGSTGGLMKMDGSHPGLPGSMAEMEKNGSSSVPKLQFPHFMEEGKIAVN</sequence>
<evidence type="ECO:0000313" key="14">
    <source>
        <dbReference type="Proteomes" id="UP001346869"/>
    </source>
</evidence>
<keyword evidence="8" id="KW-0539">Nucleus</keyword>
<feature type="domain" description="C2H2-type" evidence="12">
    <location>
        <begin position="129"/>
        <end position="156"/>
    </location>
</feature>
<evidence type="ECO:0000256" key="8">
    <source>
        <dbReference type="ARBA" id="ARBA00023242"/>
    </source>
</evidence>
<organism evidence="13 14">
    <name type="scientific">Eleginops maclovinus</name>
    <name type="common">Patagonian blennie</name>
    <name type="synonym">Eleginus maclovinus</name>
    <dbReference type="NCBI Taxonomy" id="56733"/>
    <lineage>
        <taxon>Eukaryota</taxon>
        <taxon>Metazoa</taxon>
        <taxon>Chordata</taxon>
        <taxon>Craniata</taxon>
        <taxon>Vertebrata</taxon>
        <taxon>Euteleostomi</taxon>
        <taxon>Actinopterygii</taxon>
        <taxon>Neopterygii</taxon>
        <taxon>Teleostei</taxon>
        <taxon>Neoteleostei</taxon>
        <taxon>Acanthomorphata</taxon>
        <taxon>Eupercaria</taxon>
        <taxon>Perciformes</taxon>
        <taxon>Notothenioidei</taxon>
        <taxon>Eleginopidae</taxon>
        <taxon>Eleginops</taxon>
    </lineage>
</organism>
<protein>
    <recommendedName>
        <fullName evidence="12">C2H2-type domain-containing protein</fullName>
    </recommendedName>
</protein>
<gene>
    <name evidence="13" type="ORF">PBY51_001016</name>
</gene>
<evidence type="ECO:0000256" key="1">
    <source>
        <dbReference type="ARBA" id="ARBA00004123"/>
    </source>
</evidence>
<evidence type="ECO:0000256" key="11">
    <source>
        <dbReference type="SAM" id="MobiDB-lite"/>
    </source>
</evidence>
<dbReference type="GO" id="GO:0000981">
    <property type="term" value="F:DNA-binding transcription factor activity, RNA polymerase II-specific"/>
    <property type="evidence" value="ECO:0007669"/>
    <property type="project" value="TreeGrafter"/>
</dbReference>
<evidence type="ECO:0000256" key="7">
    <source>
        <dbReference type="ARBA" id="ARBA00023163"/>
    </source>
</evidence>
<dbReference type="PANTHER" id="PTHR23233:SF19">
    <property type="entry name" value="SAL-LIKE PROTEIN 4"/>
    <property type="match status" value="1"/>
</dbReference>
<dbReference type="AlphaFoldDB" id="A0AAN7XNM4"/>
<dbReference type="FunFam" id="3.30.160.60:FF:000079">
    <property type="entry name" value="Spalt-like transcription factor 3"/>
    <property type="match status" value="1"/>
</dbReference>
<keyword evidence="7" id="KW-0804">Transcription</keyword>
<dbReference type="Proteomes" id="UP001346869">
    <property type="component" value="Unassembled WGS sequence"/>
</dbReference>
<dbReference type="FunFam" id="3.30.160.60:FF:000130">
    <property type="entry name" value="Spalt-like transcription factor 4"/>
    <property type="match status" value="1"/>
</dbReference>
<reference evidence="13 14" key="2">
    <citation type="journal article" date="2023" name="Mol. Biol. Evol.">
        <title>Genomics of Secondarily Temperate Adaptation in the Only Non-Antarctic Icefish.</title>
        <authorList>
            <person name="Rivera-Colon A.G."/>
            <person name="Rayamajhi N."/>
            <person name="Minhas B.F."/>
            <person name="Madrigal G."/>
            <person name="Bilyk K.T."/>
            <person name="Yoon V."/>
            <person name="Hune M."/>
            <person name="Gregory S."/>
            <person name="Cheng C.H.C."/>
            <person name="Catchen J.M."/>
        </authorList>
    </citation>
    <scope>NUCLEOTIDE SEQUENCE [LARGE SCALE GENOMIC DNA]</scope>
    <source>
        <strain evidence="13">JMC-PN-2008</strain>
    </source>
</reference>
<dbReference type="SUPFAM" id="SSF57667">
    <property type="entry name" value="beta-beta-alpha zinc fingers"/>
    <property type="match status" value="1"/>
</dbReference>
<dbReference type="PROSITE" id="PS00028">
    <property type="entry name" value="ZINC_FINGER_C2H2_1"/>
    <property type="match status" value="2"/>
</dbReference>